<evidence type="ECO:0000313" key="2">
    <source>
        <dbReference type="EMBL" id="CAL6010603.1"/>
    </source>
</evidence>
<gene>
    <name evidence="2" type="ORF">HINF_LOCUS22169</name>
    <name evidence="1" type="ORF">HINF_LOCUS46285</name>
</gene>
<reference evidence="2 3" key="2">
    <citation type="submission" date="2024-07" db="EMBL/GenBank/DDBJ databases">
        <authorList>
            <person name="Akdeniz Z."/>
        </authorList>
    </citation>
    <scope>NUCLEOTIDE SEQUENCE [LARGE SCALE GENOMIC DNA]</scope>
</reference>
<dbReference type="Proteomes" id="UP001642409">
    <property type="component" value="Unassembled WGS sequence"/>
</dbReference>
<dbReference type="EMBL" id="CATOUU010000906">
    <property type="protein sequence ID" value="CAI9958640.1"/>
    <property type="molecule type" value="Genomic_DNA"/>
</dbReference>
<dbReference type="AlphaFoldDB" id="A0AA86QW52"/>
<accession>A0AA86QW52</accession>
<evidence type="ECO:0000313" key="3">
    <source>
        <dbReference type="Proteomes" id="UP001642409"/>
    </source>
</evidence>
<dbReference type="EMBL" id="CAXDID020000061">
    <property type="protein sequence ID" value="CAL6010603.1"/>
    <property type="molecule type" value="Genomic_DNA"/>
</dbReference>
<name>A0AA86QW52_9EUKA</name>
<sequence>MNNIKALSRVMYLQYFIIKQCLITCCCRCHGQRLILQAGKDPSFPLLLNRRQFQSIICSKKSIGRAREVTLKFYLKNGVRLTNLKAFLSQEGKIMLEDSNLEDKTKIRTADSYLLQIEQHLDNHQNNRC</sequence>
<protein>
    <submittedName>
        <fullName evidence="2">Hypothetical_protein</fullName>
    </submittedName>
</protein>
<organism evidence="1">
    <name type="scientific">Hexamita inflata</name>
    <dbReference type="NCBI Taxonomy" id="28002"/>
    <lineage>
        <taxon>Eukaryota</taxon>
        <taxon>Metamonada</taxon>
        <taxon>Diplomonadida</taxon>
        <taxon>Hexamitidae</taxon>
        <taxon>Hexamitinae</taxon>
        <taxon>Hexamita</taxon>
    </lineage>
</organism>
<keyword evidence="3" id="KW-1185">Reference proteome</keyword>
<comment type="caution">
    <text evidence="1">The sequence shown here is derived from an EMBL/GenBank/DDBJ whole genome shotgun (WGS) entry which is preliminary data.</text>
</comment>
<proteinExistence type="predicted"/>
<reference evidence="1" key="1">
    <citation type="submission" date="2023-06" db="EMBL/GenBank/DDBJ databases">
        <authorList>
            <person name="Kurt Z."/>
        </authorList>
    </citation>
    <scope>NUCLEOTIDE SEQUENCE</scope>
</reference>
<evidence type="ECO:0000313" key="1">
    <source>
        <dbReference type="EMBL" id="CAI9958640.1"/>
    </source>
</evidence>